<dbReference type="EMBL" id="SRJC01000001">
    <property type="protein sequence ID" value="TGB05356.1"/>
    <property type="molecule type" value="Genomic_DNA"/>
</dbReference>
<sequence>MQHLKPTEASLYITLLEQLESESEFLLFEPGERQMSENQAKAMIESFREQGNSTIIGVMRNGELVGHITCLGGQARRNCHAVKLVIGVKKEYRGEGIASSLFDCAIKWAEEKELKRLELMVMTHNEQAIGLYEKYDFQIEGVKKNSLKVSGDWVDEYIMARILP</sequence>
<organism evidence="2 3">
    <name type="scientific">Halobacillus salinus</name>
    <dbReference type="NCBI Taxonomy" id="192814"/>
    <lineage>
        <taxon>Bacteria</taxon>
        <taxon>Bacillati</taxon>
        <taxon>Bacillota</taxon>
        <taxon>Bacilli</taxon>
        <taxon>Bacillales</taxon>
        <taxon>Bacillaceae</taxon>
        <taxon>Halobacillus</taxon>
    </lineage>
</organism>
<gene>
    <name evidence="2" type="ORF">E4663_10305</name>
</gene>
<dbReference type="RefSeq" id="WP_135327491.1">
    <property type="nucleotide sequence ID" value="NZ_SRJC01000001.1"/>
</dbReference>
<name>A0A4Z0H933_9BACI</name>
<dbReference type="AlphaFoldDB" id="A0A4Z0H933"/>
<proteinExistence type="predicted"/>
<dbReference type="PANTHER" id="PTHR43415">
    <property type="entry name" value="SPERMIDINE N(1)-ACETYLTRANSFERASE"/>
    <property type="match status" value="1"/>
</dbReference>
<dbReference type="STRING" id="192814.GCA_900166575_02447"/>
<dbReference type="GO" id="GO:0016747">
    <property type="term" value="F:acyltransferase activity, transferring groups other than amino-acyl groups"/>
    <property type="evidence" value="ECO:0007669"/>
    <property type="project" value="InterPro"/>
</dbReference>
<comment type="caution">
    <text evidence="2">The sequence shown here is derived from an EMBL/GenBank/DDBJ whole genome shotgun (WGS) entry which is preliminary data.</text>
</comment>
<dbReference type="CDD" id="cd04301">
    <property type="entry name" value="NAT_SF"/>
    <property type="match status" value="1"/>
</dbReference>
<keyword evidence="3" id="KW-1185">Reference proteome</keyword>
<dbReference type="Pfam" id="PF00583">
    <property type="entry name" value="Acetyltransf_1"/>
    <property type="match status" value="1"/>
</dbReference>
<dbReference type="SUPFAM" id="SSF55729">
    <property type="entry name" value="Acyl-CoA N-acyltransferases (Nat)"/>
    <property type="match status" value="1"/>
</dbReference>
<evidence type="ECO:0000259" key="1">
    <source>
        <dbReference type="PROSITE" id="PS51186"/>
    </source>
</evidence>
<dbReference type="InterPro" id="IPR016181">
    <property type="entry name" value="Acyl_CoA_acyltransferase"/>
</dbReference>
<dbReference type="Proteomes" id="UP000297982">
    <property type="component" value="Unassembled WGS sequence"/>
</dbReference>
<reference evidence="2 3" key="1">
    <citation type="journal article" date="2003" name="Int. J. Syst. Evol. Microbiol.">
        <title>Halobacillus salinus sp. nov., isolated from a salt lake on the coast of the East Sea in Korea.</title>
        <authorList>
            <person name="Yoon J.H."/>
            <person name="Kang K.H."/>
            <person name="Park Y.H."/>
        </authorList>
    </citation>
    <scope>NUCLEOTIDE SEQUENCE [LARGE SCALE GENOMIC DNA]</scope>
    <source>
        <strain evidence="2 3">HSL-3</strain>
    </source>
</reference>
<protein>
    <submittedName>
        <fullName evidence="2">GNAT family N-acetyltransferase</fullName>
    </submittedName>
</protein>
<dbReference type="Gene3D" id="3.40.630.30">
    <property type="match status" value="1"/>
</dbReference>
<evidence type="ECO:0000313" key="2">
    <source>
        <dbReference type="EMBL" id="TGB05356.1"/>
    </source>
</evidence>
<evidence type="ECO:0000313" key="3">
    <source>
        <dbReference type="Proteomes" id="UP000297982"/>
    </source>
</evidence>
<dbReference type="InterPro" id="IPR000182">
    <property type="entry name" value="GNAT_dom"/>
</dbReference>
<dbReference type="PANTHER" id="PTHR43415:SF3">
    <property type="entry name" value="GNAT-FAMILY ACETYLTRANSFERASE"/>
    <property type="match status" value="1"/>
</dbReference>
<dbReference type="PROSITE" id="PS51186">
    <property type="entry name" value="GNAT"/>
    <property type="match status" value="1"/>
</dbReference>
<accession>A0A4Z0H933</accession>
<feature type="domain" description="N-acetyltransferase" evidence="1">
    <location>
        <begin position="14"/>
        <end position="164"/>
    </location>
</feature>
<keyword evidence="2" id="KW-0808">Transferase</keyword>